<accession>A0A8H5P571</accession>
<dbReference type="AlphaFoldDB" id="A0A8H5P571"/>
<evidence type="ECO:0000313" key="2">
    <source>
        <dbReference type="EMBL" id="KAF5586825.1"/>
    </source>
</evidence>
<keyword evidence="1" id="KW-1133">Transmembrane helix</keyword>
<evidence type="ECO:0000256" key="1">
    <source>
        <dbReference type="SAM" id="Phobius"/>
    </source>
</evidence>
<dbReference type="Proteomes" id="UP000544095">
    <property type="component" value="Unassembled WGS sequence"/>
</dbReference>
<sequence length="333" mass="38290">MHISNKPIALIPPTFEGLNSASGEPNAREAEPGINEELTTHNIPLRRQLINCYWKVVFIVIILLFVFTPARPASPTKLDEAILLQMARRMNNLAVPCPKDLPLNIQDNPPPSQQTVATLSEFEKLPQEYLRQGHGLYCRLMNPDSPWPSDFRYIYALPEDIVRYLIVETNTSMVNEPIVAPIFERSKRIVLVEKERRHRLARIIERKIEEFSISSAITTPTTPLTHLDQYSIMPYNSQKNTRLRARQLQLLYVLHKDIPYSYADQITCEDIALANALEPCWTHSLASPKYVLTYPWEWVMKKGSLAAVLRSFRVKAKKLLDAQPVLQESDFEM</sequence>
<keyword evidence="3" id="KW-1185">Reference proteome</keyword>
<comment type="caution">
    <text evidence="2">The sequence shown here is derived from an EMBL/GenBank/DDBJ whole genome shotgun (WGS) entry which is preliminary data.</text>
</comment>
<proteinExistence type="predicted"/>
<protein>
    <submittedName>
        <fullName evidence="2">Uncharacterized protein</fullName>
    </submittedName>
</protein>
<reference evidence="2 3" key="1">
    <citation type="submission" date="2020-05" db="EMBL/GenBank/DDBJ databases">
        <title>Identification and distribution of gene clusters putatively required for synthesis of sphingolipid metabolism inhibitors in phylogenetically diverse species of the filamentous fungus Fusarium.</title>
        <authorList>
            <person name="Kim H.-S."/>
            <person name="Busman M."/>
            <person name="Brown D.W."/>
            <person name="Divon H."/>
            <person name="Uhlig S."/>
            <person name="Proctor R.H."/>
        </authorList>
    </citation>
    <scope>NUCLEOTIDE SEQUENCE [LARGE SCALE GENOMIC DNA]</scope>
    <source>
        <strain evidence="2 3">NRRL 25211</strain>
    </source>
</reference>
<evidence type="ECO:0000313" key="3">
    <source>
        <dbReference type="Proteomes" id="UP000544095"/>
    </source>
</evidence>
<dbReference type="EMBL" id="JAAOAR010000341">
    <property type="protein sequence ID" value="KAF5586825.1"/>
    <property type="molecule type" value="Genomic_DNA"/>
</dbReference>
<keyword evidence="1" id="KW-0472">Membrane</keyword>
<feature type="transmembrane region" description="Helical" evidence="1">
    <location>
        <begin position="52"/>
        <end position="70"/>
    </location>
</feature>
<organism evidence="2 3">
    <name type="scientific">Fusarium pseudoanthophilum</name>
    <dbReference type="NCBI Taxonomy" id="48495"/>
    <lineage>
        <taxon>Eukaryota</taxon>
        <taxon>Fungi</taxon>
        <taxon>Dikarya</taxon>
        <taxon>Ascomycota</taxon>
        <taxon>Pezizomycotina</taxon>
        <taxon>Sordariomycetes</taxon>
        <taxon>Hypocreomycetidae</taxon>
        <taxon>Hypocreales</taxon>
        <taxon>Nectriaceae</taxon>
        <taxon>Fusarium</taxon>
        <taxon>Fusarium fujikuroi species complex</taxon>
    </lineage>
</organism>
<name>A0A8H5P571_9HYPO</name>
<keyword evidence="1" id="KW-0812">Transmembrane</keyword>
<gene>
    <name evidence="2" type="ORF">FPANT_7118</name>
</gene>